<dbReference type="GO" id="GO:0003824">
    <property type="term" value="F:catalytic activity"/>
    <property type="evidence" value="ECO:0007669"/>
    <property type="project" value="InterPro"/>
</dbReference>
<evidence type="ECO:0008006" key="3">
    <source>
        <dbReference type="Google" id="ProtNLM"/>
    </source>
</evidence>
<comment type="caution">
    <text evidence="1">The sequence shown here is derived from an EMBL/GenBank/DDBJ whole genome shotgun (WGS) entry which is preliminary data.</text>
</comment>
<accession>A0A1Y5FDW1</accession>
<protein>
    <recommendedName>
        <fullName evidence="3">Nucleoside phosphorylase domain-containing protein</fullName>
    </recommendedName>
</protein>
<dbReference type="SUPFAM" id="SSF53167">
    <property type="entry name" value="Purine and uridine phosphorylases"/>
    <property type="match status" value="1"/>
</dbReference>
<evidence type="ECO:0000313" key="2">
    <source>
        <dbReference type="Proteomes" id="UP000196531"/>
    </source>
</evidence>
<dbReference type="EMBL" id="MAAO01000006">
    <property type="protein sequence ID" value="OUR96782.1"/>
    <property type="molecule type" value="Genomic_DNA"/>
</dbReference>
<name>A0A1Y5FDW1_9BACT</name>
<dbReference type="Proteomes" id="UP000196531">
    <property type="component" value="Unassembled WGS sequence"/>
</dbReference>
<reference evidence="2" key="1">
    <citation type="journal article" date="2017" name="Proc. Natl. Acad. Sci. U.S.A.">
        <title>Simulation of Deepwater Horizon oil plume reveals substrate specialization within a complex community of hydrocarbon-degraders.</title>
        <authorList>
            <person name="Hu P."/>
            <person name="Dubinsky E.A."/>
            <person name="Probst A.J."/>
            <person name="Wang J."/>
            <person name="Sieber C.M.K."/>
            <person name="Tom L.M."/>
            <person name="Gardinali P."/>
            <person name="Banfield J.F."/>
            <person name="Atlas R.M."/>
            <person name="Andersen G.L."/>
        </authorList>
    </citation>
    <scope>NUCLEOTIDE SEQUENCE [LARGE SCALE GENOMIC DNA]</scope>
</reference>
<organism evidence="1 2">
    <name type="scientific">Halobacteriovorax marinus</name>
    <dbReference type="NCBI Taxonomy" id="97084"/>
    <lineage>
        <taxon>Bacteria</taxon>
        <taxon>Pseudomonadati</taxon>
        <taxon>Bdellovibrionota</taxon>
        <taxon>Bacteriovoracia</taxon>
        <taxon>Bacteriovoracales</taxon>
        <taxon>Halobacteriovoraceae</taxon>
        <taxon>Halobacteriovorax</taxon>
    </lineage>
</organism>
<dbReference type="Gene3D" id="3.40.50.1580">
    <property type="entry name" value="Nucleoside phosphorylase domain"/>
    <property type="match status" value="1"/>
</dbReference>
<evidence type="ECO:0000313" key="1">
    <source>
        <dbReference type="EMBL" id="OUR96782.1"/>
    </source>
</evidence>
<dbReference type="InterPro" id="IPR035994">
    <property type="entry name" value="Nucleoside_phosphorylase_sf"/>
</dbReference>
<dbReference type="AlphaFoldDB" id="A0A1Y5FDW1"/>
<proteinExistence type="predicted"/>
<gene>
    <name evidence="1" type="ORF">A9Q84_10600</name>
</gene>
<dbReference type="GO" id="GO:0009116">
    <property type="term" value="P:nucleoside metabolic process"/>
    <property type="evidence" value="ECO:0007669"/>
    <property type="project" value="InterPro"/>
</dbReference>
<sequence>MQLLVFAHRAEAQTFLKLGNFKSVETTGNDLFFNSESYLLICGEGTMAALEMVSASLGLLKGKVTSVLNFGVAGSLSKKVIVDEIYEVRTAYAEIGSQIEFKSYSTKSTSLLDCISASNRVVNSEYAQHLSCFAQIVDREYWAIARAASNFTITFKAYKLISDNALENNSDEPICELVKTNSEYYSDRLYKHYKSLNSEVTNVEEKRLIDSYKDLYFTVSQYRQYRTVLKSLLSKYESEDEILKRVGMSIILEMEVLPKQKSQMVLEKMRELLTPFNTILNGKINTVLSPLKRANIQVKLSKNLESSMFNINASIRSESDLLQISTALSKFDFEQYQKLLKGDFNV</sequence>